<proteinExistence type="inferred from homology"/>
<dbReference type="AlphaFoldDB" id="A0A7C3VFC1"/>
<dbReference type="EMBL" id="DSPX01000043">
    <property type="protein sequence ID" value="HGF99951.1"/>
    <property type="molecule type" value="Genomic_DNA"/>
</dbReference>
<feature type="transmembrane region" description="Helical" evidence="2">
    <location>
        <begin position="20"/>
        <end position="42"/>
    </location>
</feature>
<name>A0A7C3VFC1_9CYAN</name>
<evidence type="ECO:0000313" key="4">
    <source>
        <dbReference type="EMBL" id="HGF99951.1"/>
    </source>
</evidence>
<dbReference type="InterPro" id="IPR004147">
    <property type="entry name" value="ABC1_dom"/>
</dbReference>
<keyword evidence="2" id="KW-1133">Transmembrane helix</keyword>
<dbReference type="CDD" id="cd05121">
    <property type="entry name" value="ABC1_ADCK3-like"/>
    <property type="match status" value="1"/>
</dbReference>
<evidence type="ECO:0000259" key="3">
    <source>
        <dbReference type="Pfam" id="PF03109"/>
    </source>
</evidence>
<dbReference type="InterPro" id="IPR050154">
    <property type="entry name" value="UbiB_kinase"/>
</dbReference>
<gene>
    <name evidence="4" type="ORF">ENR15_04630</name>
</gene>
<keyword evidence="4" id="KW-0808">Transferase</keyword>
<keyword evidence="2" id="KW-0472">Membrane</keyword>
<organism evidence="4">
    <name type="scientific">Planktothricoides sp. SpSt-374</name>
    <dbReference type="NCBI Taxonomy" id="2282167"/>
    <lineage>
        <taxon>Bacteria</taxon>
        <taxon>Bacillati</taxon>
        <taxon>Cyanobacteriota</taxon>
        <taxon>Cyanophyceae</taxon>
        <taxon>Oscillatoriophycideae</taxon>
        <taxon>Oscillatoriales</taxon>
        <taxon>Oscillatoriaceae</taxon>
        <taxon>Planktothricoides</taxon>
    </lineage>
</organism>
<protein>
    <submittedName>
        <fullName evidence="4">AarF/ABC1/UbiB kinase family protein</fullName>
    </submittedName>
</protein>
<dbReference type="Pfam" id="PF03109">
    <property type="entry name" value="ABC1"/>
    <property type="match status" value="1"/>
</dbReference>
<dbReference type="GO" id="GO:0016301">
    <property type="term" value="F:kinase activity"/>
    <property type="evidence" value="ECO:0007669"/>
    <property type="project" value="UniProtKB-KW"/>
</dbReference>
<reference evidence="4" key="1">
    <citation type="journal article" date="2020" name="mSystems">
        <title>Genome- and Community-Level Interaction Insights into Carbon Utilization and Element Cycling Functions of Hydrothermarchaeota in Hydrothermal Sediment.</title>
        <authorList>
            <person name="Zhou Z."/>
            <person name="Liu Y."/>
            <person name="Xu W."/>
            <person name="Pan J."/>
            <person name="Luo Z.H."/>
            <person name="Li M."/>
        </authorList>
    </citation>
    <scope>NUCLEOTIDE SEQUENCE [LARGE SCALE GENOMIC DNA]</scope>
    <source>
        <strain evidence="4">SpSt-374</strain>
    </source>
</reference>
<keyword evidence="2" id="KW-0812">Transmembrane</keyword>
<feature type="domain" description="ABC1 atypical kinase-like" evidence="3">
    <location>
        <begin position="94"/>
        <end position="333"/>
    </location>
</feature>
<dbReference type="SUPFAM" id="SSF56112">
    <property type="entry name" value="Protein kinase-like (PK-like)"/>
    <property type="match status" value="1"/>
</dbReference>
<sequence length="592" mass="66714">MQYDSAALTHIYRQRPLSVWVRTLAILISFSSFALGLVWDWFWRRLQPRHQVARARQLRHKLTELGSTFIKLGQILSCRPDVIPPVYLEELANLQDQLPAFPNEIAYDIIKAELGYPWPAIYAELSETPVAAASLGQVYKAQLKTGEDVAVKIQRPGLKDIISLDIYILRGFGAWAQASIWFVRSDLVGIIDELAARLFEEMDYANEGRNAERFAALYGDDKNITAPRIYWQYSGVRVLTMEWIEGVKLTQRETMAAWGLDGAYFVELGFACSMRQLLEGGFFHADPHPGNLLATPGGKLAYLDFGMMSEVTPYYRDRLLESVIHILTGDFDSLGTDYIKLGFLPPDTDLQPLIPEFAEVFGNVLGATITEFGFKSIIEKLSPLIYKYPFRLPTYYLLIFRSFATLEGIALNINPSFQPLTNSYPYIARRFLTEPSPEFRTCLQELLLKKGQIQWHLLDDLLQNALRSDAGDVSSLLASGLDFLDSREGAPLRRAVIAELVADLETIFAVNVTKITVLLGLTTEPKYDMKNPVPAHPIEKILGAIAAAYSPDIKSVSTLMPLLLKPEAHRLIQEILAAIANRAETWIYRQES</sequence>
<dbReference type="PANTHER" id="PTHR10566">
    <property type="entry name" value="CHAPERONE-ACTIVITY OF BC1 COMPLEX CABC1 -RELATED"/>
    <property type="match status" value="1"/>
</dbReference>
<dbReference type="PANTHER" id="PTHR10566:SF128">
    <property type="entry name" value="UBIB DOMAIN CONTAINING KINASE"/>
    <property type="match status" value="1"/>
</dbReference>
<accession>A0A7C3VFC1</accession>
<evidence type="ECO:0000256" key="2">
    <source>
        <dbReference type="SAM" id="Phobius"/>
    </source>
</evidence>
<comment type="caution">
    <text evidence="4">The sequence shown here is derived from an EMBL/GenBank/DDBJ whole genome shotgun (WGS) entry which is preliminary data.</text>
</comment>
<comment type="similarity">
    <text evidence="1">Belongs to the protein kinase superfamily. ADCK protein kinase family.</text>
</comment>
<keyword evidence="4" id="KW-0418">Kinase</keyword>
<dbReference type="InterPro" id="IPR011009">
    <property type="entry name" value="Kinase-like_dom_sf"/>
</dbReference>
<evidence type="ECO:0000256" key="1">
    <source>
        <dbReference type="ARBA" id="ARBA00009670"/>
    </source>
</evidence>